<keyword evidence="3" id="KW-0808">Transferase</keyword>
<protein>
    <recommendedName>
        <fullName evidence="12">Protein kinase domain-containing protein</fullName>
    </recommendedName>
</protein>
<keyword evidence="7" id="KW-0418">Kinase</keyword>
<feature type="binding site" evidence="11">
    <location>
        <position position="544"/>
    </location>
    <ligand>
        <name>ATP</name>
        <dbReference type="ChEBI" id="CHEBI:30616"/>
    </ligand>
</feature>
<dbReference type="GO" id="GO:0004674">
    <property type="term" value="F:protein serine/threonine kinase activity"/>
    <property type="evidence" value="ECO:0007669"/>
    <property type="project" value="UniProtKB-KW"/>
</dbReference>
<keyword evidence="14" id="KW-1185">Reference proteome</keyword>
<proteinExistence type="predicted"/>
<keyword evidence="4" id="KW-0812">Transmembrane</keyword>
<dbReference type="SMART" id="SM00220">
    <property type="entry name" value="S_TKc"/>
    <property type="match status" value="1"/>
</dbReference>
<gene>
    <name evidence="13" type="ORF">M0R45_031926</name>
</gene>
<evidence type="ECO:0000313" key="13">
    <source>
        <dbReference type="EMBL" id="KAK9923510.1"/>
    </source>
</evidence>
<evidence type="ECO:0000256" key="4">
    <source>
        <dbReference type="ARBA" id="ARBA00022692"/>
    </source>
</evidence>
<feature type="domain" description="Protein kinase" evidence="12">
    <location>
        <begin position="516"/>
        <end position="692"/>
    </location>
</feature>
<evidence type="ECO:0000256" key="8">
    <source>
        <dbReference type="ARBA" id="ARBA00022840"/>
    </source>
</evidence>
<keyword evidence="6 11" id="KW-0547">Nucleotide-binding</keyword>
<comment type="subcellular location">
    <subcellularLocation>
        <location evidence="1">Membrane</location>
        <topology evidence="1">Single-pass membrane protein</topology>
    </subcellularLocation>
</comment>
<name>A0AAW1WF36_RUBAR</name>
<keyword evidence="9" id="KW-1133">Transmembrane helix</keyword>
<evidence type="ECO:0000256" key="1">
    <source>
        <dbReference type="ARBA" id="ARBA00004167"/>
    </source>
</evidence>
<dbReference type="Pfam" id="PF12819">
    <property type="entry name" value="Malectin_like"/>
    <property type="match status" value="1"/>
</dbReference>
<evidence type="ECO:0000313" key="14">
    <source>
        <dbReference type="Proteomes" id="UP001457282"/>
    </source>
</evidence>
<dbReference type="GO" id="GO:0016020">
    <property type="term" value="C:membrane"/>
    <property type="evidence" value="ECO:0007669"/>
    <property type="project" value="UniProtKB-SubCell"/>
</dbReference>
<evidence type="ECO:0000256" key="3">
    <source>
        <dbReference type="ARBA" id="ARBA00022679"/>
    </source>
</evidence>
<keyword evidence="8 11" id="KW-0067">ATP-binding</keyword>
<dbReference type="PANTHER" id="PTHR45631:SF202">
    <property type="entry name" value="SENESCENCE-INDUCED RECEPTOR-LIKE SERINE_THREONINE-PROTEIN KINASE"/>
    <property type="match status" value="1"/>
</dbReference>
<keyword evidence="2" id="KW-0723">Serine/threonine-protein kinase</keyword>
<dbReference type="EMBL" id="JBEDUW010000006">
    <property type="protein sequence ID" value="KAK9923510.1"/>
    <property type="molecule type" value="Genomic_DNA"/>
</dbReference>
<dbReference type="PROSITE" id="PS00107">
    <property type="entry name" value="PROTEIN_KINASE_ATP"/>
    <property type="match status" value="1"/>
</dbReference>
<dbReference type="SUPFAM" id="SSF56112">
    <property type="entry name" value="Protein kinase-like (PK-like)"/>
    <property type="match status" value="1"/>
</dbReference>
<keyword evidence="10" id="KW-0472">Membrane</keyword>
<evidence type="ECO:0000256" key="2">
    <source>
        <dbReference type="ARBA" id="ARBA00022527"/>
    </source>
</evidence>
<dbReference type="Proteomes" id="UP001457282">
    <property type="component" value="Unassembled WGS sequence"/>
</dbReference>
<evidence type="ECO:0000256" key="9">
    <source>
        <dbReference type="ARBA" id="ARBA00022989"/>
    </source>
</evidence>
<dbReference type="Pfam" id="PF07714">
    <property type="entry name" value="PK_Tyr_Ser-Thr"/>
    <property type="match status" value="1"/>
</dbReference>
<sequence length="692" mass="78920">MHRKLMINQASLALIAGLADDNSSYRDDVSGIEYISDAGFIDTGEIQTALNTYGWPLRYKSVRSFPQGRRNCYRIKVTSGTKYLIRASFLYGNYDGQNKIPEFQLHIGPNLWDTVRLVYDVSTPTRKELIHYVPVVQKYIHVCLVNTGSGVPFISVLELRPLPNSTYPEQKNNSLALVRRDDTGGNGFKRYPDDKLDRFWYDYKHTDWSQLNTSVEMIGSDYSSQPPSIVMKSAATPKSRTGSLDINVKDLFFEGNAKYHNYFHFAEVEKLPPNQSRLQYISKDGELFHDPFALSYLETTTIYWRWSLTPNTTLSISKVDNSTLPPILNALEIYLEKEFSVSETNQGDVDAITDIKSAYEIKRNWQGDPCNYILELVVKWINRGDTSFYFQSHNDTDYGFLNTLNLEKENNLSGSIPGGLIERRKHGLSLSLCENPNLSEQVFLQKEEAQYQYYSHSSRINLWNSHHLINGSSCFVGIQKERQHQMIKNSIPNWSVESMESDGQHFTYSELVKITNNFSSIIGSGGFGKVYHGTLKDGIQVAVKLLNSSSDSKEFQNEVKLLMRAHHRNLVSLIGNCYEGDTMALVFEYVSNGTLQQHISAAAENVLTWKERLQIAVDAARGLDYLHNGCKQPIVHRDLKTSNILLNEKMQAMICDSEFLKFFPQKVPLIHRQITSEEHADTLILNITPLEI</sequence>
<dbReference type="InterPro" id="IPR017441">
    <property type="entry name" value="Protein_kinase_ATP_BS"/>
</dbReference>
<dbReference type="PANTHER" id="PTHR45631">
    <property type="entry name" value="OS07G0107800 PROTEIN-RELATED"/>
    <property type="match status" value="1"/>
</dbReference>
<dbReference type="Gene3D" id="3.30.200.20">
    <property type="entry name" value="Phosphorylase Kinase, domain 1"/>
    <property type="match status" value="1"/>
</dbReference>
<dbReference type="InterPro" id="IPR011009">
    <property type="entry name" value="Kinase-like_dom_sf"/>
</dbReference>
<dbReference type="PROSITE" id="PS50011">
    <property type="entry name" value="PROTEIN_KINASE_DOM"/>
    <property type="match status" value="1"/>
</dbReference>
<evidence type="ECO:0000256" key="11">
    <source>
        <dbReference type="PROSITE-ProRule" id="PRU10141"/>
    </source>
</evidence>
<dbReference type="Gene3D" id="1.10.510.10">
    <property type="entry name" value="Transferase(Phosphotransferase) domain 1"/>
    <property type="match status" value="1"/>
</dbReference>
<organism evidence="13 14">
    <name type="scientific">Rubus argutus</name>
    <name type="common">Southern blackberry</name>
    <dbReference type="NCBI Taxonomy" id="59490"/>
    <lineage>
        <taxon>Eukaryota</taxon>
        <taxon>Viridiplantae</taxon>
        <taxon>Streptophyta</taxon>
        <taxon>Embryophyta</taxon>
        <taxon>Tracheophyta</taxon>
        <taxon>Spermatophyta</taxon>
        <taxon>Magnoliopsida</taxon>
        <taxon>eudicotyledons</taxon>
        <taxon>Gunneridae</taxon>
        <taxon>Pentapetalae</taxon>
        <taxon>rosids</taxon>
        <taxon>fabids</taxon>
        <taxon>Rosales</taxon>
        <taxon>Rosaceae</taxon>
        <taxon>Rosoideae</taxon>
        <taxon>Rosoideae incertae sedis</taxon>
        <taxon>Rubus</taxon>
    </lineage>
</organism>
<evidence type="ECO:0000256" key="7">
    <source>
        <dbReference type="ARBA" id="ARBA00022777"/>
    </source>
</evidence>
<evidence type="ECO:0000259" key="12">
    <source>
        <dbReference type="PROSITE" id="PS50011"/>
    </source>
</evidence>
<dbReference type="InterPro" id="IPR024788">
    <property type="entry name" value="Malectin-like_Carb-bd_dom"/>
</dbReference>
<keyword evidence="5" id="KW-0732">Signal</keyword>
<dbReference type="InterPro" id="IPR008271">
    <property type="entry name" value="Ser/Thr_kinase_AS"/>
</dbReference>
<dbReference type="InterPro" id="IPR001245">
    <property type="entry name" value="Ser-Thr/Tyr_kinase_cat_dom"/>
</dbReference>
<accession>A0AAW1WF36</accession>
<dbReference type="AlphaFoldDB" id="A0AAW1WF36"/>
<dbReference type="InterPro" id="IPR000719">
    <property type="entry name" value="Prot_kinase_dom"/>
</dbReference>
<dbReference type="GO" id="GO:0005524">
    <property type="term" value="F:ATP binding"/>
    <property type="evidence" value="ECO:0007669"/>
    <property type="project" value="UniProtKB-UniRule"/>
</dbReference>
<reference evidence="13 14" key="1">
    <citation type="journal article" date="2023" name="G3 (Bethesda)">
        <title>A chromosome-length genome assembly and annotation of blackberry (Rubus argutus, cv. 'Hillquist').</title>
        <authorList>
            <person name="Bruna T."/>
            <person name="Aryal R."/>
            <person name="Dudchenko O."/>
            <person name="Sargent D.J."/>
            <person name="Mead D."/>
            <person name="Buti M."/>
            <person name="Cavallini A."/>
            <person name="Hytonen T."/>
            <person name="Andres J."/>
            <person name="Pham M."/>
            <person name="Weisz D."/>
            <person name="Mascagni F."/>
            <person name="Usai G."/>
            <person name="Natali L."/>
            <person name="Bassil N."/>
            <person name="Fernandez G.E."/>
            <person name="Lomsadze A."/>
            <person name="Armour M."/>
            <person name="Olukolu B."/>
            <person name="Poorten T."/>
            <person name="Britton C."/>
            <person name="Davik J."/>
            <person name="Ashrafi H."/>
            <person name="Aiden E.L."/>
            <person name="Borodovsky M."/>
            <person name="Worthington M."/>
        </authorList>
    </citation>
    <scope>NUCLEOTIDE SEQUENCE [LARGE SCALE GENOMIC DNA]</scope>
    <source>
        <strain evidence="13">PI 553951</strain>
    </source>
</reference>
<dbReference type="PROSITE" id="PS00108">
    <property type="entry name" value="PROTEIN_KINASE_ST"/>
    <property type="match status" value="1"/>
</dbReference>
<evidence type="ECO:0000256" key="5">
    <source>
        <dbReference type="ARBA" id="ARBA00022729"/>
    </source>
</evidence>
<evidence type="ECO:0000256" key="10">
    <source>
        <dbReference type="ARBA" id="ARBA00023136"/>
    </source>
</evidence>
<evidence type="ECO:0000256" key="6">
    <source>
        <dbReference type="ARBA" id="ARBA00022741"/>
    </source>
</evidence>
<comment type="caution">
    <text evidence="13">The sequence shown here is derived from an EMBL/GenBank/DDBJ whole genome shotgun (WGS) entry which is preliminary data.</text>
</comment>
<dbReference type="FunFam" id="3.30.200.20:FF:000039">
    <property type="entry name" value="receptor-like protein kinase FERONIA"/>
    <property type="match status" value="1"/>
</dbReference>